<feature type="region of interest" description="Disordered" evidence="6">
    <location>
        <begin position="366"/>
        <end position="406"/>
    </location>
</feature>
<dbReference type="Pfam" id="PF00012">
    <property type="entry name" value="HSP70"/>
    <property type="match status" value="1"/>
</dbReference>
<keyword evidence="7" id="KW-1133">Transmembrane helix</keyword>
<name>A0A7K0DGS3_9NOCA</name>
<reference evidence="8 9" key="1">
    <citation type="submission" date="2019-10" db="EMBL/GenBank/DDBJ databases">
        <title>Nocardia macrotermitis sp. nov. and Nocardia aurantia sp. nov., isolated from the gut of fungus growing-termite Macrotermes natalensis.</title>
        <authorList>
            <person name="Benndorf R."/>
            <person name="Schwitalla J."/>
            <person name="Martin K."/>
            <person name="De Beer W."/>
            <person name="Kaster A.-K."/>
            <person name="Vollmers J."/>
            <person name="Poulsen M."/>
            <person name="Beemelmanns C."/>
        </authorList>
    </citation>
    <scope>NUCLEOTIDE SEQUENCE [LARGE SCALE GENOMIC DNA]</scope>
    <source>
        <strain evidence="8 9">RB56</strain>
    </source>
</reference>
<dbReference type="PANTHER" id="PTHR45639">
    <property type="entry name" value="HSC70CB, ISOFORM G-RELATED"/>
    <property type="match status" value="1"/>
</dbReference>
<gene>
    <name evidence="8" type="primary">dnaK_2</name>
    <name evidence="8" type="ORF">NRB56_05590</name>
</gene>
<dbReference type="SUPFAM" id="SSF50969">
    <property type="entry name" value="YVTN repeat-like/Quinoprotein amine dehydrogenase"/>
    <property type="match status" value="1"/>
</dbReference>
<feature type="compositionally biased region" description="Basic and acidic residues" evidence="6">
    <location>
        <begin position="366"/>
        <end position="386"/>
    </location>
</feature>
<dbReference type="AlphaFoldDB" id="A0A7K0DGS3"/>
<protein>
    <submittedName>
        <fullName evidence="8">Chaperone protein DnaK</fullName>
    </submittedName>
</protein>
<sequence length="761" mass="79789">MSQRYWLSVDIGTENIVAGRSDSGGGPPRLLALTDSGSSRLPSVVHVRSPAQIVVGEDAQLSGLTDPQGLIAAPGRWITMGHTTVRTVHGDVSVVSLLAAVLGYVTRRAQLDAGGERPEGIVLVHPPFWQPAQITLLAESARILGYSPELIRTIDSARAVLQLHRSLDRAPSGTRAAVFDLGAGSLDVAVFTVDEYGYPRSSAAQSTGEINGRGFDDAIRRWAETQFAESAPEVVTRLTDRNGDEFRDLMASAHAAKEALSTDAPATIGLVFADSRREIGLTREQFESIILADVARAVDFARATLLSAGATHAGDIGVIHLAGGCTFIPAVQRAVRELCPAVTADEPGAAARGALVTSVAEILRAPDEVRPTEHSRDPDRGREQRPPRIRSAPQAHVRSPWQDPRKPRRRTPLIVIGCVIALALVAGAAAAAAWFSSERGQSDSALAKLAARSTLPIGNNPNYIALADQGVYIAGDDRTIWVVDPTTEKVSTVITVGKRILGLVADRANSLIFVGVSTGESDSALETIDTRSNTIVATIPLGHWLTTMSLDAADHVLYCAVEDVVRGVGGPATIVAVDTSTHAIVSNTPTSYQITRLAVDSGSHRLFALSGHNIVPMARNGQADGSSIPFAGTVYQMAVEPTNGTLHVLSAPGRGEPTDPGYHLSLSIVDIRGRAATKIIAAGSGSGSIVFDPSIDAEFIGDCIGTPSAGGLVLVLDTSSAAIVTRIPAGRTMIESLQLAVDTASHTLYALGADSLTVIGP</sequence>
<keyword evidence="2" id="KW-0547">Nucleotide-binding</keyword>
<dbReference type="EMBL" id="WEGI01000001">
    <property type="protein sequence ID" value="MQY25005.1"/>
    <property type="molecule type" value="Genomic_DNA"/>
</dbReference>
<evidence type="ECO:0000313" key="9">
    <source>
        <dbReference type="Proteomes" id="UP000431401"/>
    </source>
</evidence>
<evidence type="ECO:0000256" key="4">
    <source>
        <dbReference type="ARBA" id="ARBA00023016"/>
    </source>
</evidence>
<dbReference type="PROSITE" id="PS01036">
    <property type="entry name" value="HSP70_3"/>
    <property type="match status" value="1"/>
</dbReference>
<evidence type="ECO:0000256" key="3">
    <source>
        <dbReference type="ARBA" id="ARBA00022840"/>
    </source>
</evidence>
<accession>A0A7K0DGS3</accession>
<dbReference type="InterPro" id="IPR018181">
    <property type="entry name" value="Heat_shock_70_CS"/>
</dbReference>
<dbReference type="GO" id="GO:0005524">
    <property type="term" value="F:ATP binding"/>
    <property type="evidence" value="ECO:0007669"/>
    <property type="project" value="UniProtKB-KW"/>
</dbReference>
<proteinExistence type="inferred from homology"/>
<comment type="similarity">
    <text evidence="1">Belongs to the heat shock protein 70 family.</text>
</comment>
<evidence type="ECO:0000256" key="2">
    <source>
        <dbReference type="ARBA" id="ARBA00022741"/>
    </source>
</evidence>
<evidence type="ECO:0000313" key="8">
    <source>
        <dbReference type="EMBL" id="MQY25005.1"/>
    </source>
</evidence>
<organism evidence="8 9">
    <name type="scientific">Nocardia aurantia</name>
    <dbReference type="NCBI Taxonomy" id="2585199"/>
    <lineage>
        <taxon>Bacteria</taxon>
        <taxon>Bacillati</taxon>
        <taxon>Actinomycetota</taxon>
        <taxon>Actinomycetes</taxon>
        <taxon>Mycobacteriales</taxon>
        <taxon>Nocardiaceae</taxon>
        <taxon>Nocardia</taxon>
    </lineage>
</organism>
<evidence type="ECO:0000256" key="5">
    <source>
        <dbReference type="ARBA" id="ARBA00023186"/>
    </source>
</evidence>
<dbReference type="RefSeq" id="WP_194290700.1">
    <property type="nucleotide sequence ID" value="NZ_WEGI01000001.1"/>
</dbReference>
<keyword evidence="3" id="KW-0067">ATP-binding</keyword>
<dbReference type="InterPro" id="IPR015943">
    <property type="entry name" value="WD40/YVTN_repeat-like_dom_sf"/>
</dbReference>
<dbReference type="InterPro" id="IPR011044">
    <property type="entry name" value="Quino_amine_DH_bsu"/>
</dbReference>
<keyword evidence="4" id="KW-0346">Stress response</keyword>
<feature type="transmembrane region" description="Helical" evidence="7">
    <location>
        <begin position="413"/>
        <end position="435"/>
    </location>
</feature>
<dbReference type="Proteomes" id="UP000431401">
    <property type="component" value="Unassembled WGS sequence"/>
</dbReference>
<keyword evidence="7" id="KW-0812">Transmembrane</keyword>
<dbReference type="Gene3D" id="2.130.10.10">
    <property type="entry name" value="YVTN repeat-like/Quinoprotein amine dehydrogenase"/>
    <property type="match status" value="1"/>
</dbReference>
<comment type="caution">
    <text evidence="8">The sequence shown here is derived from an EMBL/GenBank/DDBJ whole genome shotgun (WGS) entry which is preliminary data.</text>
</comment>
<keyword evidence="7" id="KW-0472">Membrane</keyword>
<keyword evidence="5" id="KW-0143">Chaperone</keyword>
<evidence type="ECO:0000256" key="6">
    <source>
        <dbReference type="SAM" id="MobiDB-lite"/>
    </source>
</evidence>
<dbReference type="SUPFAM" id="SSF53067">
    <property type="entry name" value="Actin-like ATPase domain"/>
    <property type="match status" value="2"/>
</dbReference>
<keyword evidence="9" id="KW-1185">Reference proteome</keyword>
<dbReference type="InterPro" id="IPR013126">
    <property type="entry name" value="Hsp_70_fam"/>
</dbReference>
<dbReference type="InterPro" id="IPR043129">
    <property type="entry name" value="ATPase_NBD"/>
</dbReference>
<dbReference type="Gene3D" id="3.90.640.10">
    <property type="entry name" value="Actin, Chain A, domain 4"/>
    <property type="match status" value="1"/>
</dbReference>
<evidence type="ECO:0000256" key="1">
    <source>
        <dbReference type="ARBA" id="ARBA00007381"/>
    </source>
</evidence>
<evidence type="ECO:0000256" key="7">
    <source>
        <dbReference type="SAM" id="Phobius"/>
    </source>
</evidence>
<dbReference type="Gene3D" id="3.30.420.40">
    <property type="match status" value="2"/>
</dbReference>
<dbReference type="GO" id="GO:0140662">
    <property type="term" value="F:ATP-dependent protein folding chaperone"/>
    <property type="evidence" value="ECO:0007669"/>
    <property type="project" value="InterPro"/>
</dbReference>